<evidence type="ECO:0000313" key="5">
    <source>
        <dbReference type="EMBL" id="RBT71052.1"/>
    </source>
</evidence>
<dbReference type="InterPro" id="IPR004381">
    <property type="entry name" value="Glycerate_kinase"/>
</dbReference>
<dbReference type="Gene3D" id="3.40.50.10350">
    <property type="entry name" value="Glycerate kinase, domain 1"/>
    <property type="match status" value="1"/>
</dbReference>
<dbReference type="RefSeq" id="WP_096709457.1">
    <property type="nucleotide sequence ID" value="NZ_JBFCRC010000008.1"/>
</dbReference>
<keyword evidence="2 4" id="KW-0808">Transferase</keyword>
<dbReference type="GO" id="GO:0008887">
    <property type="term" value="F:glycerate kinase activity"/>
    <property type="evidence" value="ECO:0007669"/>
    <property type="project" value="UniProtKB-UniRule"/>
</dbReference>
<dbReference type="Gene3D" id="3.90.1510.10">
    <property type="entry name" value="Glycerate kinase, domain 2"/>
    <property type="match status" value="1"/>
</dbReference>
<evidence type="ECO:0000256" key="3">
    <source>
        <dbReference type="ARBA" id="ARBA00022777"/>
    </source>
</evidence>
<dbReference type="Proteomes" id="UP000253498">
    <property type="component" value="Unassembled WGS sequence"/>
</dbReference>
<name>A0AB37IEA6_ENTHR</name>
<protein>
    <recommendedName>
        <fullName evidence="7">Glycerate kinase</fullName>
    </recommendedName>
</protein>
<accession>A0AB37IEA6</accession>
<proteinExistence type="inferred from homology"/>
<dbReference type="Pfam" id="PF02595">
    <property type="entry name" value="Gly_kinase"/>
    <property type="match status" value="1"/>
</dbReference>
<dbReference type="EMBL" id="LESJ01000001">
    <property type="protein sequence ID" value="RBT71052.1"/>
    <property type="molecule type" value="Genomic_DNA"/>
</dbReference>
<sequence>MTILAAIDSFKGSASSFELNQAALNGWFSKKGEKINRPIADGGEGTAEAIYHALGGQWRVIEGVDLLFRKVSCRYLLTVYAGKRLAVIESTEVIGLDLLKEPTDQTIRSASSFGLGELLKDALTQEVDQVIVTLGGSGCSDGGLGLLQSLGAKLVGATEGNPLLTTKRIEWGKSREKFKKVQLLVAADVTSFYSGPQGAAQIYGKQKGGTKTTLAFLDKQATNLTEQIKQTTNIDLNAVSGSEAAGGIGGALLLVGGKMVSGFSLVSQLIGLEEAIKQADLVITGEGRIDQQTINGKVPYGVAKLAKKHGKKVIALCGSREKNLGRLDEFLPSVFSIQLGPIELKKALDRQETLEKVAIMTHNLSRLVEDDLS</sequence>
<dbReference type="GO" id="GO:0031388">
    <property type="term" value="P:organic acid phosphorylation"/>
    <property type="evidence" value="ECO:0007669"/>
    <property type="project" value="UniProtKB-UniRule"/>
</dbReference>
<dbReference type="NCBIfam" id="TIGR00045">
    <property type="entry name" value="glycerate kinase"/>
    <property type="match status" value="1"/>
</dbReference>
<dbReference type="AlphaFoldDB" id="A0AB37IEA6"/>
<dbReference type="InterPro" id="IPR036129">
    <property type="entry name" value="Glycerate_kinase_sf"/>
</dbReference>
<dbReference type="InterPro" id="IPR018197">
    <property type="entry name" value="Glycerate_kinase_RE-like"/>
</dbReference>
<dbReference type="PANTHER" id="PTHR21599:SF0">
    <property type="entry name" value="GLYCERATE KINASE"/>
    <property type="match status" value="1"/>
</dbReference>
<dbReference type="PIRSF" id="PIRSF006078">
    <property type="entry name" value="GlxK"/>
    <property type="match status" value="1"/>
</dbReference>
<evidence type="ECO:0000256" key="2">
    <source>
        <dbReference type="ARBA" id="ARBA00022679"/>
    </source>
</evidence>
<comment type="similarity">
    <text evidence="1 4">Belongs to the glycerate kinase type-1 family.</text>
</comment>
<organism evidence="5 6">
    <name type="scientific">Enterococcus hirae</name>
    <dbReference type="NCBI Taxonomy" id="1354"/>
    <lineage>
        <taxon>Bacteria</taxon>
        <taxon>Bacillati</taxon>
        <taxon>Bacillota</taxon>
        <taxon>Bacilli</taxon>
        <taxon>Lactobacillales</taxon>
        <taxon>Enterococcaceae</taxon>
        <taxon>Enterococcus</taxon>
    </lineage>
</organism>
<comment type="caution">
    <text evidence="5">The sequence shown here is derived from an EMBL/GenBank/DDBJ whole genome shotgun (WGS) entry which is preliminary data.</text>
</comment>
<dbReference type="PANTHER" id="PTHR21599">
    <property type="entry name" value="GLYCERATE KINASE"/>
    <property type="match status" value="1"/>
</dbReference>
<dbReference type="SUPFAM" id="SSF110738">
    <property type="entry name" value="Glycerate kinase I"/>
    <property type="match status" value="1"/>
</dbReference>
<evidence type="ECO:0008006" key="7">
    <source>
        <dbReference type="Google" id="ProtNLM"/>
    </source>
</evidence>
<evidence type="ECO:0000313" key="6">
    <source>
        <dbReference type="Proteomes" id="UP000253498"/>
    </source>
</evidence>
<gene>
    <name evidence="5" type="ORF">EB03_00085</name>
</gene>
<evidence type="ECO:0000256" key="1">
    <source>
        <dbReference type="ARBA" id="ARBA00006284"/>
    </source>
</evidence>
<reference evidence="5 6" key="1">
    <citation type="submission" date="2015-06" db="EMBL/GenBank/DDBJ databases">
        <title>The Genome Sequence of Enterococcus hirae 88EA1.</title>
        <authorList>
            <consortium name="The Broad Institute Genomics Platform"/>
            <consortium name="The Broad Institute Genome Sequencing Center for Infectious Disease"/>
            <person name="Earl A.M."/>
            <person name="Van Tyne D."/>
            <person name="Lebreton F."/>
            <person name="Saavedra J.T."/>
            <person name="Gilmore M.S."/>
            <person name="Manson McGuire A."/>
            <person name="Clock S."/>
            <person name="Crupain M."/>
            <person name="Rangan U."/>
            <person name="Young S."/>
            <person name="Abouelleil A."/>
            <person name="Cao P."/>
            <person name="Chapman S.B."/>
            <person name="Griggs A."/>
            <person name="Priest M."/>
            <person name="Shea T."/>
            <person name="Wortman J."/>
            <person name="Nusbaum C."/>
            <person name="Birren B."/>
        </authorList>
    </citation>
    <scope>NUCLEOTIDE SEQUENCE [LARGE SCALE GENOMIC DNA]</scope>
    <source>
        <strain evidence="5 6">88EA1</strain>
    </source>
</reference>
<evidence type="ECO:0000256" key="4">
    <source>
        <dbReference type="PIRNR" id="PIRNR006078"/>
    </source>
</evidence>
<keyword evidence="3 4" id="KW-0418">Kinase</keyword>
<dbReference type="InterPro" id="IPR018193">
    <property type="entry name" value="Glyc_kinase_flavodox-like_fold"/>
</dbReference>